<sequence>MARHEYAHPRHPLPGSDRNRPLRRGRASQGPPTRPLEGHRPHLIPTHDKGR</sequence>
<dbReference type="RefSeq" id="WP_159487921.1">
    <property type="nucleotide sequence ID" value="NZ_BLIP01000001.1"/>
</dbReference>
<dbReference type="EMBL" id="CP114202">
    <property type="protein sequence ID" value="WAT98495.1"/>
    <property type="molecule type" value="Genomic_DNA"/>
</dbReference>
<feature type="compositionally biased region" description="Basic and acidic residues" evidence="1">
    <location>
        <begin position="36"/>
        <end position="51"/>
    </location>
</feature>
<accession>A0ABY7ILH6</accession>
<feature type="region of interest" description="Disordered" evidence="1">
    <location>
        <begin position="1"/>
        <end position="51"/>
    </location>
</feature>
<organism evidence="2 3">
    <name type="scientific">Streptomyces nigrescens</name>
    <dbReference type="NCBI Taxonomy" id="1920"/>
    <lineage>
        <taxon>Bacteria</taxon>
        <taxon>Bacillati</taxon>
        <taxon>Actinomycetota</taxon>
        <taxon>Actinomycetes</taxon>
        <taxon>Kitasatosporales</taxon>
        <taxon>Streptomycetaceae</taxon>
        <taxon>Streptomyces</taxon>
    </lineage>
</organism>
<dbReference type="Proteomes" id="UP001210609">
    <property type="component" value="Chromosome"/>
</dbReference>
<proteinExistence type="predicted"/>
<name>A0ABY7ILH6_STRNI</name>
<evidence type="ECO:0000256" key="1">
    <source>
        <dbReference type="SAM" id="MobiDB-lite"/>
    </source>
</evidence>
<keyword evidence="3" id="KW-1185">Reference proteome</keyword>
<reference evidence="2 3" key="1">
    <citation type="submission" date="2022-12" db="EMBL/GenBank/DDBJ databases">
        <authorList>
            <person name="Ruckert C."/>
            <person name="Busche T."/>
            <person name="Kalinowski J."/>
            <person name="Wittmann C."/>
        </authorList>
    </citation>
    <scope>NUCLEOTIDE SEQUENCE [LARGE SCALE GENOMIC DNA]</scope>
    <source>
        <strain evidence="2 3">DSM 40555</strain>
    </source>
</reference>
<gene>
    <name evidence="2" type="ORF">STRLI_004563</name>
</gene>
<protein>
    <submittedName>
        <fullName evidence="2">Uncharacterized protein</fullName>
    </submittedName>
</protein>
<evidence type="ECO:0000313" key="2">
    <source>
        <dbReference type="EMBL" id="WAT98495.1"/>
    </source>
</evidence>
<evidence type="ECO:0000313" key="3">
    <source>
        <dbReference type="Proteomes" id="UP001210609"/>
    </source>
</evidence>